<reference evidence="4 5" key="1">
    <citation type="submission" date="2024-06" db="EMBL/GenBank/DDBJ databases">
        <authorList>
            <person name="Chen R.Y."/>
        </authorList>
    </citation>
    <scope>NUCLEOTIDE SEQUENCE [LARGE SCALE GENOMIC DNA]</scope>
    <source>
        <strain evidence="4 5">D2</strain>
    </source>
</reference>
<dbReference type="InterPro" id="IPR008927">
    <property type="entry name" value="6-PGluconate_DH-like_C_sf"/>
</dbReference>
<dbReference type="PRINTS" id="PR00084">
    <property type="entry name" value="MTLDHDRGNASE"/>
</dbReference>
<protein>
    <submittedName>
        <fullName evidence="4">Mannitol dehydrogenase family protein</fullName>
        <ecNumber evidence="4">1.1.1.-</ecNumber>
    </submittedName>
</protein>
<name>A0ABV1RKI3_9ALTE</name>
<feature type="domain" description="Mannitol dehydrogenase C-terminal" evidence="3">
    <location>
        <begin position="286"/>
        <end position="481"/>
    </location>
</feature>
<evidence type="ECO:0000313" key="4">
    <source>
        <dbReference type="EMBL" id="MER2493446.1"/>
    </source>
</evidence>
<accession>A0ABV1RKI3</accession>
<proteinExistence type="predicted"/>
<evidence type="ECO:0000313" key="5">
    <source>
        <dbReference type="Proteomes" id="UP001467690"/>
    </source>
</evidence>
<sequence>MRLDQSSLIKLQNSQNKPNVLLPKYNRDTCKIGIVHLGLGAFHRSHQALYTEKVMNEQGGDWGICGVSMRNADLQQKLAAQDGLYTVAVTDKQDEFQIVGALKEVLVAAHQLDKVLFRMTDADTKLVSLTVTEKGYCLNSAGELDTELEIIQHDIQNPTQPKSALGMIVAALAIRWEKSVAPFNVIACDNLPANGEKLKRGVVQLAGFYSQALAGWIASNVQFPNTMVDCITPHTEDKTLALVESATGLTDLAPVQREGFNQWVIEDCLTGDKPDWQSVGVIFTSNVNGFEHTKLRILNGLHSALAYIGRLCGYETVYQAISDSRLKAFLIKLVDEEIIPTIDAPAGLDLTAYSRDIIARFENPKIRHLLEQIACDGSIKIPVRTLEPINDNLNNQRTNNALYFVVAAWIKFVANKAKLSADDTEQLNDPKARQLLELAKSFTGNAAQDVALFIYAEGLLPKHLVENPLVVQYITESYRQVLTADDIRCVLPQ</sequence>
<evidence type="ECO:0000259" key="3">
    <source>
        <dbReference type="Pfam" id="PF08125"/>
    </source>
</evidence>
<dbReference type="Proteomes" id="UP001467690">
    <property type="component" value="Unassembled WGS sequence"/>
</dbReference>
<dbReference type="InterPro" id="IPR013328">
    <property type="entry name" value="6PGD_dom2"/>
</dbReference>
<dbReference type="EC" id="1.1.1.-" evidence="4"/>
<organism evidence="4 5">
    <name type="scientific">Catenovulum sediminis</name>
    <dbReference type="NCBI Taxonomy" id="1740262"/>
    <lineage>
        <taxon>Bacteria</taxon>
        <taxon>Pseudomonadati</taxon>
        <taxon>Pseudomonadota</taxon>
        <taxon>Gammaproteobacteria</taxon>
        <taxon>Alteromonadales</taxon>
        <taxon>Alteromonadaceae</taxon>
        <taxon>Catenovulum</taxon>
    </lineage>
</organism>
<dbReference type="Pfam" id="PF08125">
    <property type="entry name" value="Mannitol_dh_C"/>
    <property type="match status" value="1"/>
</dbReference>
<dbReference type="GO" id="GO:0016491">
    <property type="term" value="F:oxidoreductase activity"/>
    <property type="evidence" value="ECO:0007669"/>
    <property type="project" value="UniProtKB-KW"/>
</dbReference>
<evidence type="ECO:0000256" key="1">
    <source>
        <dbReference type="ARBA" id="ARBA00023002"/>
    </source>
</evidence>
<dbReference type="InterPro" id="IPR036291">
    <property type="entry name" value="NAD(P)-bd_dom_sf"/>
</dbReference>
<dbReference type="InterPro" id="IPR050988">
    <property type="entry name" value="Mannitol_DH/Oxidoreductase"/>
</dbReference>
<dbReference type="InterPro" id="IPR000669">
    <property type="entry name" value="Mannitol_DH"/>
</dbReference>
<keyword evidence="5" id="KW-1185">Reference proteome</keyword>
<dbReference type="InterPro" id="IPR013118">
    <property type="entry name" value="Mannitol_DH_C"/>
</dbReference>
<dbReference type="Gene3D" id="3.40.50.720">
    <property type="entry name" value="NAD(P)-binding Rossmann-like Domain"/>
    <property type="match status" value="1"/>
</dbReference>
<feature type="domain" description="Mannitol dehydrogenase N-terminal" evidence="2">
    <location>
        <begin position="33"/>
        <end position="277"/>
    </location>
</feature>
<dbReference type="PANTHER" id="PTHR43362">
    <property type="entry name" value="MANNITOL DEHYDROGENASE DSF1-RELATED"/>
    <property type="match status" value="1"/>
</dbReference>
<dbReference type="Gene3D" id="1.10.1040.10">
    <property type="entry name" value="N-(1-d-carboxylethyl)-l-norvaline Dehydrogenase, domain 2"/>
    <property type="match status" value="1"/>
</dbReference>
<dbReference type="PANTHER" id="PTHR43362:SF1">
    <property type="entry name" value="MANNITOL DEHYDROGENASE 2-RELATED"/>
    <property type="match status" value="1"/>
</dbReference>
<dbReference type="Pfam" id="PF01232">
    <property type="entry name" value="Mannitol_dh"/>
    <property type="match status" value="1"/>
</dbReference>
<keyword evidence="1 4" id="KW-0560">Oxidoreductase</keyword>
<evidence type="ECO:0000259" key="2">
    <source>
        <dbReference type="Pfam" id="PF01232"/>
    </source>
</evidence>
<dbReference type="EMBL" id="JBELOE010000265">
    <property type="protein sequence ID" value="MER2493446.1"/>
    <property type="molecule type" value="Genomic_DNA"/>
</dbReference>
<gene>
    <name evidence="4" type="ORF">ABS311_16330</name>
</gene>
<dbReference type="RefSeq" id="WP_143872586.1">
    <property type="nucleotide sequence ID" value="NZ_CP041660.1"/>
</dbReference>
<comment type="caution">
    <text evidence="4">The sequence shown here is derived from an EMBL/GenBank/DDBJ whole genome shotgun (WGS) entry which is preliminary data.</text>
</comment>
<dbReference type="InterPro" id="IPR013131">
    <property type="entry name" value="Mannitol_DH_N"/>
</dbReference>
<dbReference type="SUPFAM" id="SSF51735">
    <property type="entry name" value="NAD(P)-binding Rossmann-fold domains"/>
    <property type="match status" value="1"/>
</dbReference>
<dbReference type="SUPFAM" id="SSF48179">
    <property type="entry name" value="6-phosphogluconate dehydrogenase C-terminal domain-like"/>
    <property type="match status" value="1"/>
</dbReference>